<name>A0A834ZK18_TETSI</name>
<feature type="region of interest" description="Disordered" evidence="1">
    <location>
        <begin position="1"/>
        <end position="38"/>
    </location>
</feature>
<keyword evidence="3" id="KW-1185">Reference proteome</keyword>
<dbReference type="OMA" id="PSSEYNC"/>
<dbReference type="AlphaFoldDB" id="A0A834ZK18"/>
<comment type="caution">
    <text evidence="2">The sequence shown here is derived from an EMBL/GenBank/DDBJ whole genome shotgun (WGS) entry which is preliminary data.</text>
</comment>
<dbReference type="OrthoDB" id="1933187at2759"/>
<evidence type="ECO:0000313" key="2">
    <source>
        <dbReference type="EMBL" id="KAF8407100.1"/>
    </source>
</evidence>
<reference evidence="2 3" key="1">
    <citation type="submission" date="2020-04" db="EMBL/GenBank/DDBJ databases">
        <title>Plant Genome Project.</title>
        <authorList>
            <person name="Zhang R.-G."/>
        </authorList>
    </citation>
    <scope>NUCLEOTIDE SEQUENCE [LARGE SCALE GENOMIC DNA]</scope>
    <source>
        <strain evidence="2">YNK0</strain>
        <tissue evidence="2">Leaf</tissue>
    </source>
</reference>
<sequence length="502" mass="55375">MPKNNSKAKSARKPLMDISNGGKSSKPVKKKISENEGQVESDPLDRLLLVHSDLSTVIHQIDELVVQAFQLNLTSKKGRKEIESFTNVLSDMCSSLKPWVPRFQKALSSMAIESENQLGASKTVPAADEKLSNVVDSPKQSKTAPLVSPSPLVSWRADCTVERGRQLFLLTPLPRSRALSSKCQGLSRSVFERITDMHDPPNTTLGLPPLLTISGDTNDDLLERVEIKPTPGKISDSAITQMESTPECGFVSPPKFSNRDHTMFLMTPRLKMSPPKSCVLLEPISESSHQDNDDIPKPTPFPVGIQNYNGPQTFESSSSQDSKKLALKYPELFGLQPIHKIGIGRKDVETSLDWFMSPPKTCVLMEPPNVKSLINAATNSELPTTNYVLGKQTMCLSSAIENDLQGRCQSTKGHCNKELLSASLVFPESTPLWKESESTIQTGKRPGENTLKKELWTKFEAASTNELGFDVSVFQETTRKGFLDRLEEVSCEDSNSVPNGFQ</sequence>
<evidence type="ECO:0000313" key="3">
    <source>
        <dbReference type="Proteomes" id="UP000655225"/>
    </source>
</evidence>
<dbReference type="PANTHER" id="PTHR37238:SF1">
    <property type="entry name" value="OS05G0532500 PROTEIN"/>
    <property type="match status" value="1"/>
</dbReference>
<dbReference type="EMBL" id="JABCRI010000004">
    <property type="protein sequence ID" value="KAF8407100.1"/>
    <property type="molecule type" value="Genomic_DNA"/>
</dbReference>
<accession>A0A834ZK18</accession>
<evidence type="ECO:0000256" key="1">
    <source>
        <dbReference type="SAM" id="MobiDB-lite"/>
    </source>
</evidence>
<dbReference type="Proteomes" id="UP000655225">
    <property type="component" value="Unassembled WGS sequence"/>
</dbReference>
<protein>
    <submittedName>
        <fullName evidence="2">Uncharacterized protein</fullName>
    </submittedName>
</protein>
<gene>
    <name evidence="2" type="ORF">HHK36_006225</name>
</gene>
<proteinExistence type="predicted"/>
<dbReference type="PANTHER" id="PTHR37238">
    <property type="entry name" value="OS05G0532500 PROTEIN"/>
    <property type="match status" value="1"/>
</dbReference>
<organism evidence="2 3">
    <name type="scientific">Tetracentron sinense</name>
    <name type="common">Spur-leaf</name>
    <dbReference type="NCBI Taxonomy" id="13715"/>
    <lineage>
        <taxon>Eukaryota</taxon>
        <taxon>Viridiplantae</taxon>
        <taxon>Streptophyta</taxon>
        <taxon>Embryophyta</taxon>
        <taxon>Tracheophyta</taxon>
        <taxon>Spermatophyta</taxon>
        <taxon>Magnoliopsida</taxon>
        <taxon>Trochodendrales</taxon>
        <taxon>Trochodendraceae</taxon>
        <taxon>Tetracentron</taxon>
    </lineage>
</organism>